<dbReference type="Proteomes" id="UP001600888">
    <property type="component" value="Unassembled WGS sequence"/>
</dbReference>
<evidence type="ECO:0000256" key="1">
    <source>
        <dbReference type="SAM" id="MobiDB-lite"/>
    </source>
</evidence>
<organism evidence="2 3">
    <name type="scientific">Diaporthe vaccinii</name>
    <dbReference type="NCBI Taxonomy" id="105482"/>
    <lineage>
        <taxon>Eukaryota</taxon>
        <taxon>Fungi</taxon>
        <taxon>Dikarya</taxon>
        <taxon>Ascomycota</taxon>
        <taxon>Pezizomycotina</taxon>
        <taxon>Sordariomycetes</taxon>
        <taxon>Sordariomycetidae</taxon>
        <taxon>Diaporthales</taxon>
        <taxon>Diaporthaceae</taxon>
        <taxon>Diaporthe</taxon>
        <taxon>Diaporthe eres species complex</taxon>
    </lineage>
</organism>
<dbReference type="EMBL" id="JBAWTH010000055">
    <property type="protein sequence ID" value="KAL2281694.1"/>
    <property type="molecule type" value="Genomic_DNA"/>
</dbReference>
<feature type="region of interest" description="Disordered" evidence="1">
    <location>
        <begin position="16"/>
        <end position="74"/>
    </location>
</feature>
<evidence type="ECO:0000313" key="3">
    <source>
        <dbReference type="Proteomes" id="UP001600888"/>
    </source>
</evidence>
<evidence type="ECO:0000313" key="2">
    <source>
        <dbReference type="EMBL" id="KAL2281694.1"/>
    </source>
</evidence>
<sequence>MAHSYDVAMFQAALEKKTHLLPTGRQSTTTKSQPKIKSAMGSEVTLVEANSTSQLEKKGSDGKLLESSGVNGLK</sequence>
<gene>
    <name evidence="2" type="ORF">FJTKL_11378</name>
</gene>
<accession>A0ABR4EGY5</accession>
<keyword evidence="3" id="KW-1185">Reference proteome</keyword>
<feature type="compositionally biased region" description="Basic and acidic residues" evidence="1">
    <location>
        <begin position="55"/>
        <end position="64"/>
    </location>
</feature>
<feature type="compositionally biased region" description="Polar residues" evidence="1">
    <location>
        <begin position="24"/>
        <end position="35"/>
    </location>
</feature>
<comment type="caution">
    <text evidence="2">The sequence shown here is derived from an EMBL/GenBank/DDBJ whole genome shotgun (WGS) entry which is preliminary data.</text>
</comment>
<name>A0ABR4EGY5_9PEZI</name>
<proteinExistence type="predicted"/>
<reference evidence="2 3" key="1">
    <citation type="submission" date="2024-03" db="EMBL/GenBank/DDBJ databases">
        <title>A high-quality draft genome sequence of Diaporthe vaccinii, a causative agent of upright dieback and viscid rot disease in cranberry plants.</title>
        <authorList>
            <person name="Sarrasin M."/>
            <person name="Lang B.F."/>
            <person name="Burger G."/>
        </authorList>
    </citation>
    <scope>NUCLEOTIDE SEQUENCE [LARGE SCALE GENOMIC DNA]</scope>
    <source>
        <strain evidence="2 3">IS7</strain>
    </source>
</reference>
<protein>
    <submittedName>
        <fullName evidence="2">Uncharacterized protein</fullName>
    </submittedName>
</protein>